<evidence type="ECO:0008006" key="6">
    <source>
        <dbReference type="Google" id="ProtNLM"/>
    </source>
</evidence>
<evidence type="ECO:0000256" key="2">
    <source>
        <dbReference type="ARBA" id="ARBA00023136"/>
    </source>
</evidence>
<comment type="subcellular location">
    <subcellularLocation>
        <location evidence="1">Membrane</location>
    </subcellularLocation>
</comment>
<dbReference type="PANTHER" id="PTHR37042:SF4">
    <property type="entry name" value="OUTER MEMBRANE PROTEIN RV1973"/>
    <property type="match status" value="1"/>
</dbReference>
<dbReference type="EMBL" id="BAAANY010000011">
    <property type="protein sequence ID" value="GAA1683785.1"/>
    <property type="molecule type" value="Genomic_DNA"/>
</dbReference>
<evidence type="ECO:0000313" key="4">
    <source>
        <dbReference type="EMBL" id="GAA1683785.1"/>
    </source>
</evidence>
<comment type="caution">
    <text evidence="4">The sequence shown here is derived from an EMBL/GenBank/DDBJ whole genome shotgun (WGS) entry which is preliminary data.</text>
</comment>
<dbReference type="Gene3D" id="3.10.450.50">
    <property type="match status" value="1"/>
</dbReference>
<dbReference type="PANTHER" id="PTHR37042">
    <property type="entry name" value="OUTER MEMBRANE PROTEIN RV1973"/>
    <property type="match status" value="1"/>
</dbReference>
<protein>
    <recommendedName>
        <fullName evidence="6">Mce-associated membrane protein</fullName>
    </recommendedName>
</protein>
<reference evidence="4 5" key="1">
    <citation type="journal article" date="2019" name="Int. J. Syst. Evol. Microbiol.">
        <title>The Global Catalogue of Microorganisms (GCM) 10K type strain sequencing project: providing services to taxonomists for standard genome sequencing and annotation.</title>
        <authorList>
            <consortium name="The Broad Institute Genomics Platform"/>
            <consortium name="The Broad Institute Genome Sequencing Center for Infectious Disease"/>
            <person name="Wu L."/>
            <person name="Ma J."/>
        </authorList>
    </citation>
    <scope>NUCLEOTIDE SEQUENCE [LARGE SCALE GENOMIC DNA]</scope>
    <source>
        <strain evidence="4 5">JCM 14718</strain>
    </source>
</reference>
<dbReference type="Proteomes" id="UP001500618">
    <property type="component" value="Unassembled WGS sequence"/>
</dbReference>
<name>A0ABN2H9D7_9ACTN</name>
<keyword evidence="3" id="KW-0812">Transmembrane</keyword>
<keyword evidence="2 3" id="KW-0472">Membrane</keyword>
<proteinExistence type="predicted"/>
<organism evidence="4 5">
    <name type="scientific">Fodinicola feengrottensis</name>
    <dbReference type="NCBI Taxonomy" id="435914"/>
    <lineage>
        <taxon>Bacteria</taxon>
        <taxon>Bacillati</taxon>
        <taxon>Actinomycetota</taxon>
        <taxon>Actinomycetes</taxon>
        <taxon>Mycobacteriales</taxon>
        <taxon>Fodinicola</taxon>
    </lineage>
</organism>
<evidence type="ECO:0000313" key="5">
    <source>
        <dbReference type="Proteomes" id="UP001500618"/>
    </source>
</evidence>
<dbReference type="RefSeq" id="WP_344311413.1">
    <property type="nucleotide sequence ID" value="NZ_BAAANY010000011.1"/>
</dbReference>
<keyword evidence="5" id="KW-1185">Reference proteome</keyword>
<accession>A0ABN2H9D7</accession>
<evidence type="ECO:0000256" key="1">
    <source>
        <dbReference type="ARBA" id="ARBA00004370"/>
    </source>
</evidence>
<sequence length="208" mass="22027">MPAKQTDIEPAQVDEVEEVNGKVVPAVRLTKPAVGEKKPLSWRWPAALAVVAVLFGGAATWCGVQASQLRTSASATNTALTDAAGTAAVKRQITTAVNTVFSYDYAHVDTTEKAAGRLLTGSAIQQYTKLIALVKQQAPQQKLVLTTSVVTAGVVSLQGDRARLLVFADQRNVRSDTGQASYAGTHFAVDAVRVGGVWKIANLDFFTS</sequence>
<gene>
    <name evidence="4" type="ORF">GCM10009765_36340</name>
</gene>
<evidence type="ECO:0000256" key="3">
    <source>
        <dbReference type="SAM" id="Phobius"/>
    </source>
</evidence>
<keyword evidence="3" id="KW-1133">Transmembrane helix</keyword>
<feature type="transmembrane region" description="Helical" evidence="3">
    <location>
        <begin position="44"/>
        <end position="64"/>
    </location>
</feature>